<dbReference type="SUPFAM" id="SSF50475">
    <property type="entry name" value="FMN-binding split barrel"/>
    <property type="match status" value="1"/>
</dbReference>
<feature type="coiled-coil region" evidence="1">
    <location>
        <begin position="278"/>
        <end position="305"/>
    </location>
</feature>
<gene>
    <name evidence="4" type="ORF">QR685DRAFT_519287</name>
</gene>
<dbReference type="PANTHER" id="PTHR28243:SF1">
    <property type="entry name" value="PYRIDOXAMINE 5'-PHOSPHATE OXIDASE ALR4036 FAMILY FMN-BINDING DOMAIN-CONTAINING PROTEIN"/>
    <property type="match status" value="1"/>
</dbReference>
<evidence type="ECO:0000313" key="5">
    <source>
        <dbReference type="Proteomes" id="UP001451303"/>
    </source>
</evidence>
<dbReference type="EMBL" id="JAVLET010000003">
    <property type="protein sequence ID" value="KAL0471470.1"/>
    <property type="molecule type" value="Genomic_DNA"/>
</dbReference>
<reference evidence="4 5" key="1">
    <citation type="submission" date="2023-09" db="EMBL/GenBank/DDBJ databases">
        <title>Multi-omics analysis of a traditional fermented food reveals byproduct-associated fungal strains for waste-to-food upcycling.</title>
        <authorList>
            <consortium name="Lawrence Berkeley National Laboratory"/>
            <person name="Rekdal V.M."/>
            <person name="Villalobos-Escobedo J.M."/>
            <person name="Rodriguez-Valeron N."/>
            <person name="Garcia M.O."/>
            <person name="Vasquez D.P."/>
            <person name="Damayanti I."/>
            <person name="Sorensen P.M."/>
            <person name="Baidoo E.E."/>
            <person name="De Carvalho A.C."/>
            <person name="Riley R."/>
            <person name="Lipzen A."/>
            <person name="He G."/>
            <person name="Yan M."/>
            <person name="Haridas S."/>
            <person name="Daum C."/>
            <person name="Yoshinaga Y."/>
            <person name="Ng V."/>
            <person name="Grigoriev I.V."/>
            <person name="Munk R."/>
            <person name="Nuraida L."/>
            <person name="Wijaya C.H."/>
            <person name="Morales P.-C."/>
            <person name="Keasling J.D."/>
        </authorList>
    </citation>
    <scope>NUCLEOTIDE SEQUENCE [LARGE SCALE GENOMIC DNA]</scope>
    <source>
        <strain evidence="4 5">FGSC 2613</strain>
    </source>
</reference>
<feature type="domain" description="Pyridoxamine 5'-phosphate oxidase Alr4036 family FMN-binding" evidence="3">
    <location>
        <begin position="115"/>
        <end position="245"/>
    </location>
</feature>
<name>A0ABR3DFL2_NEUIN</name>
<sequence>MASKLPVNKLKLNIINSCPRSSSLDSQRLSTIILRSLSTKASRLPATATSLDQKISKPSPPRYTKPPLINRCLTTTSTTSTPSTTTTTTTTTTKMSTSTTTTQQPNRQPLPTTPPPWRAPFLSHLTSLPPSSRTFVLSTLHPLPPSLSSTSTPTPVLSTIPVLPRARTCVCRSLWAQLEPNPHNPAELNPPGVFESDMITFTTDARMEKAAEIVDTASEERIEAGGEMTGGGGPVEAVFWIEKAKAKNPETGEEEEKKVMTQWRIRGSAWLLGPDVDSEGAKKVREVLRQRMRRLEGKTKEDEEQWSWSREVTAHFGNLNPVMRGTFRGPPPGQPVAFPPGKGEELGQEVVDLKDEVARKNFRVVVIVPTEVDQVDLSDAKRARRWLYLWRGNSYHAKEAGGEVEGEWEKVEVWP</sequence>
<dbReference type="Pfam" id="PF12766">
    <property type="entry name" value="Pyridox_oxase_2"/>
    <property type="match status" value="1"/>
</dbReference>
<comment type="caution">
    <text evidence="4">The sequence shown here is derived from an EMBL/GenBank/DDBJ whole genome shotgun (WGS) entry which is preliminary data.</text>
</comment>
<accession>A0ABR3DFL2</accession>
<dbReference type="Proteomes" id="UP001451303">
    <property type="component" value="Unassembled WGS sequence"/>
</dbReference>
<feature type="compositionally biased region" description="Polar residues" evidence="2">
    <location>
        <begin position="44"/>
        <end position="53"/>
    </location>
</feature>
<organism evidence="4 5">
    <name type="scientific">Neurospora intermedia</name>
    <dbReference type="NCBI Taxonomy" id="5142"/>
    <lineage>
        <taxon>Eukaryota</taxon>
        <taxon>Fungi</taxon>
        <taxon>Dikarya</taxon>
        <taxon>Ascomycota</taxon>
        <taxon>Pezizomycotina</taxon>
        <taxon>Sordariomycetes</taxon>
        <taxon>Sordariomycetidae</taxon>
        <taxon>Sordariales</taxon>
        <taxon>Sordariaceae</taxon>
        <taxon>Neurospora</taxon>
    </lineage>
</organism>
<evidence type="ECO:0000256" key="1">
    <source>
        <dbReference type="SAM" id="Coils"/>
    </source>
</evidence>
<dbReference type="Gene3D" id="2.30.110.10">
    <property type="entry name" value="Electron Transport, Fmn-binding Protein, Chain A"/>
    <property type="match status" value="1"/>
</dbReference>
<evidence type="ECO:0000313" key="4">
    <source>
        <dbReference type="EMBL" id="KAL0471470.1"/>
    </source>
</evidence>
<dbReference type="PANTHER" id="PTHR28243">
    <property type="entry name" value="AGL049CP"/>
    <property type="match status" value="1"/>
</dbReference>
<proteinExistence type="predicted"/>
<feature type="compositionally biased region" description="Low complexity" evidence="2">
    <location>
        <begin position="74"/>
        <end position="110"/>
    </location>
</feature>
<dbReference type="InterPro" id="IPR024624">
    <property type="entry name" value="Pyridox_Oxase_Alr4036_FMN-bd"/>
</dbReference>
<keyword evidence="1" id="KW-0175">Coiled coil</keyword>
<evidence type="ECO:0000256" key="2">
    <source>
        <dbReference type="SAM" id="MobiDB-lite"/>
    </source>
</evidence>
<keyword evidence="5" id="KW-1185">Reference proteome</keyword>
<feature type="region of interest" description="Disordered" evidence="2">
    <location>
        <begin position="44"/>
        <end position="115"/>
    </location>
</feature>
<protein>
    <recommendedName>
        <fullName evidence="3">Pyridoxamine 5'-phosphate oxidase Alr4036 family FMN-binding domain-containing protein</fullName>
    </recommendedName>
</protein>
<evidence type="ECO:0000259" key="3">
    <source>
        <dbReference type="Pfam" id="PF12766"/>
    </source>
</evidence>
<dbReference type="InterPro" id="IPR012349">
    <property type="entry name" value="Split_barrel_FMN-bd"/>
</dbReference>